<sequence length="258" mass="29544">MRKARILFSGNLKLDDIQIVHEPSNRKIDPDLEAKIEEIWKERFAKAKAEGKLVWDSELYRLNDYKYENGKLTLSLGTMSFGTSNTYKQTDFIDNYSEDYYPKTIYITTFIETADRMYVFGKPSGKTMVIGDYDIVGGGLNKSEKEINNGHDMFEVLGKELVEEMNIGKSDIDNQTFLGLILSDTGSVAVCLYTKLSVSSKELIAKFQKRQAKNEFTDLKFISEYELSEFVIRLGRVKPLMYQELLKNGLADPNDRPS</sequence>
<comment type="caution">
    <text evidence="1">The sequence shown here is derived from an EMBL/GenBank/DDBJ whole genome shotgun (WGS) entry which is preliminary data.</text>
</comment>
<dbReference type="Proteomes" id="UP000782843">
    <property type="component" value="Unassembled WGS sequence"/>
</dbReference>
<reference evidence="1" key="1">
    <citation type="submission" date="2020-04" db="EMBL/GenBank/DDBJ databases">
        <authorList>
            <person name="Zhang T."/>
        </authorList>
    </citation>
    <scope>NUCLEOTIDE SEQUENCE</scope>
    <source>
        <strain evidence="1">HKST-UBA10</strain>
    </source>
</reference>
<reference evidence="1" key="2">
    <citation type="journal article" date="2021" name="Microbiome">
        <title>Successional dynamics and alternative stable states in a saline activated sludge microbial community over 9 years.</title>
        <authorList>
            <person name="Wang Y."/>
            <person name="Ye J."/>
            <person name="Ju F."/>
            <person name="Liu L."/>
            <person name="Boyd J.A."/>
            <person name="Deng Y."/>
            <person name="Parks D.H."/>
            <person name="Jiang X."/>
            <person name="Yin X."/>
            <person name="Woodcroft B.J."/>
            <person name="Tyson G.W."/>
            <person name="Hugenholtz P."/>
            <person name="Polz M.F."/>
            <person name="Zhang T."/>
        </authorList>
    </citation>
    <scope>NUCLEOTIDE SEQUENCE</scope>
    <source>
        <strain evidence="1">HKST-UBA10</strain>
    </source>
</reference>
<protein>
    <submittedName>
        <fullName evidence="1">Uncharacterized protein</fullName>
    </submittedName>
</protein>
<organism evidence="1 2">
    <name type="scientific">Candidatus Dojkabacteria bacterium</name>
    <dbReference type="NCBI Taxonomy" id="2099670"/>
    <lineage>
        <taxon>Bacteria</taxon>
        <taxon>Candidatus Dojkabacteria</taxon>
    </lineage>
</organism>
<evidence type="ECO:0000313" key="1">
    <source>
        <dbReference type="EMBL" id="MCA9382487.1"/>
    </source>
</evidence>
<evidence type="ECO:0000313" key="2">
    <source>
        <dbReference type="Proteomes" id="UP000782843"/>
    </source>
</evidence>
<dbReference type="EMBL" id="JAGQLG010000148">
    <property type="protein sequence ID" value="MCA9382487.1"/>
    <property type="molecule type" value="Genomic_DNA"/>
</dbReference>
<dbReference type="AlphaFoldDB" id="A0A955L453"/>
<proteinExistence type="predicted"/>
<gene>
    <name evidence="1" type="ORF">KC660_03715</name>
</gene>
<name>A0A955L453_9BACT</name>
<accession>A0A955L453</accession>